<dbReference type="PANTHER" id="PTHR46963">
    <property type="entry name" value="SIMILAR TO RIKEN CDNA E130308A19"/>
    <property type="match status" value="1"/>
</dbReference>
<name>A0A6J8EZK9_MYTCO</name>
<sequence length="308" mass="35332">MNISSLDRRKERKHVRNFGFRNANVPVVSIKYVEDEQNVNGNIDEDLENVLIQIDILADQGNTEICPEYSFDTHTTVTANLCIATVPTVSNSTQENIELVEDKQFDQEFLHLDKTGVQSCFDKQQNKNTAKQSYYDLALVNRFLRKKNEIREIQTIPVSELDSLLYKFVPTVRKKVGQEYEPSTIRGLISSVERKLWCHKYGDSIMGDENDESFHLTRQTLKAKQKLLKQKGKGNKHKRAKPLTDGEISMLFDMNIWGDVTLNTASDGTKYLELNERQTKTRTGANVADVRELSPKIFETKEDRGPIN</sequence>
<dbReference type="Proteomes" id="UP000507470">
    <property type="component" value="Unassembled WGS sequence"/>
</dbReference>
<dbReference type="InterPro" id="IPR042838">
    <property type="entry name" value="KIAA1958"/>
</dbReference>
<dbReference type="EMBL" id="CACVKT020010352">
    <property type="protein sequence ID" value="CAC5426099.1"/>
    <property type="molecule type" value="Genomic_DNA"/>
</dbReference>
<keyword evidence="2" id="KW-1185">Reference proteome</keyword>
<dbReference type="OrthoDB" id="10038493at2759"/>
<reference evidence="1 2" key="1">
    <citation type="submission" date="2020-06" db="EMBL/GenBank/DDBJ databases">
        <authorList>
            <person name="Li R."/>
            <person name="Bekaert M."/>
        </authorList>
    </citation>
    <scope>NUCLEOTIDE SEQUENCE [LARGE SCALE GENOMIC DNA]</scope>
    <source>
        <strain evidence="2">wild</strain>
    </source>
</reference>
<accession>A0A6J8EZK9</accession>
<dbReference type="AlphaFoldDB" id="A0A6J8EZK9"/>
<evidence type="ECO:0000313" key="1">
    <source>
        <dbReference type="EMBL" id="CAC5426099.1"/>
    </source>
</evidence>
<gene>
    <name evidence="1" type="ORF">MCOR_57840</name>
</gene>
<proteinExistence type="predicted"/>
<dbReference type="PANTHER" id="PTHR46963:SF1">
    <property type="entry name" value="SIMILAR TO RIKEN CDNA E130308A19"/>
    <property type="match status" value="1"/>
</dbReference>
<organism evidence="1 2">
    <name type="scientific">Mytilus coruscus</name>
    <name type="common">Sea mussel</name>
    <dbReference type="NCBI Taxonomy" id="42192"/>
    <lineage>
        <taxon>Eukaryota</taxon>
        <taxon>Metazoa</taxon>
        <taxon>Spiralia</taxon>
        <taxon>Lophotrochozoa</taxon>
        <taxon>Mollusca</taxon>
        <taxon>Bivalvia</taxon>
        <taxon>Autobranchia</taxon>
        <taxon>Pteriomorphia</taxon>
        <taxon>Mytilida</taxon>
        <taxon>Mytiloidea</taxon>
        <taxon>Mytilidae</taxon>
        <taxon>Mytilinae</taxon>
        <taxon>Mytilus</taxon>
    </lineage>
</organism>
<evidence type="ECO:0000313" key="2">
    <source>
        <dbReference type="Proteomes" id="UP000507470"/>
    </source>
</evidence>
<protein>
    <submittedName>
        <fullName evidence="1">Uncharacterized protein</fullName>
    </submittedName>
</protein>